<feature type="compositionally biased region" description="Polar residues" evidence="9">
    <location>
        <begin position="216"/>
        <end position="234"/>
    </location>
</feature>
<gene>
    <name evidence="11" type="ORF">L211DRAFT_834007</name>
</gene>
<proteinExistence type="inferred from homology"/>
<dbReference type="GO" id="GO:0005814">
    <property type="term" value="C:centriole"/>
    <property type="evidence" value="ECO:0007669"/>
    <property type="project" value="UniProtKB-SubCell"/>
</dbReference>
<comment type="similarity">
    <text evidence="2">Belongs to the dynactin 150 kDa subunit family.</text>
</comment>
<dbReference type="InParanoid" id="A0A3N4LYP7"/>
<evidence type="ECO:0000256" key="4">
    <source>
        <dbReference type="ARBA" id="ARBA00022701"/>
    </source>
</evidence>
<dbReference type="GO" id="GO:0000132">
    <property type="term" value="P:establishment of mitotic spindle orientation"/>
    <property type="evidence" value="ECO:0007669"/>
    <property type="project" value="TreeGrafter"/>
</dbReference>
<evidence type="ECO:0000256" key="3">
    <source>
        <dbReference type="ARBA" id="ARBA00022490"/>
    </source>
</evidence>
<evidence type="ECO:0000256" key="2">
    <source>
        <dbReference type="ARBA" id="ARBA00011010"/>
    </source>
</evidence>
<keyword evidence="4" id="KW-0493">Microtubule</keyword>
<feature type="compositionally biased region" description="Low complexity" evidence="9">
    <location>
        <begin position="105"/>
        <end position="146"/>
    </location>
</feature>
<dbReference type="STRING" id="1051890.A0A3N4LYP7"/>
<dbReference type="GO" id="GO:0000743">
    <property type="term" value="P:nuclear migration involved in conjugation with cellular fusion"/>
    <property type="evidence" value="ECO:0007669"/>
    <property type="project" value="TreeGrafter"/>
</dbReference>
<feature type="coiled-coil region" evidence="8">
    <location>
        <begin position="593"/>
        <end position="660"/>
    </location>
</feature>
<accession>A0A3N4LYP7</accession>
<dbReference type="GO" id="GO:0051286">
    <property type="term" value="C:cell tip"/>
    <property type="evidence" value="ECO:0007669"/>
    <property type="project" value="TreeGrafter"/>
</dbReference>
<dbReference type="SUPFAM" id="SSF74924">
    <property type="entry name" value="Cap-Gly domain"/>
    <property type="match status" value="1"/>
</dbReference>
<keyword evidence="3" id="KW-0963">Cytoplasm</keyword>
<evidence type="ECO:0000256" key="7">
    <source>
        <dbReference type="ARBA" id="ARBA00023212"/>
    </source>
</evidence>
<feature type="region of interest" description="Disordered" evidence="9">
    <location>
        <begin position="97"/>
        <end position="299"/>
    </location>
</feature>
<dbReference type="PANTHER" id="PTHR18916:SF93">
    <property type="entry name" value="RESTIN HOMOLOG"/>
    <property type="match status" value="1"/>
</dbReference>
<comment type="subcellular location">
    <subcellularLocation>
        <location evidence="1">Cytoplasm</location>
        <location evidence="1">Cytoskeleton</location>
    </subcellularLocation>
</comment>
<dbReference type="GO" id="GO:0005819">
    <property type="term" value="C:spindle"/>
    <property type="evidence" value="ECO:0007669"/>
    <property type="project" value="UniProtKB-SubCell"/>
</dbReference>
<evidence type="ECO:0000256" key="9">
    <source>
        <dbReference type="SAM" id="MobiDB-lite"/>
    </source>
</evidence>
<feature type="coiled-coil region" evidence="8">
    <location>
        <begin position="1006"/>
        <end position="1033"/>
    </location>
</feature>
<evidence type="ECO:0000256" key="5">
    <source>
        <dbReference type="ARBA" id="ARBA00023017"/>
    </source>
</evidence>
<dbReference type="OrthoDB" id="2130750at2759"/>
<dbReference type="GO" id="GO:0005874">
    <property type="term" value="C:microtubule"/>
    <property type="evidence" value="ECO:0007669"/>
    <property type="project" value="UniProtKB-KW"/>
</dbReference>
<dbReference type="EMBL" id="ML121530">
    <property type="protein sequence ID" value="RPB27997.1"/>
    <property type="molecule type" value="Genomic_DNA"/>
</dbReference>
<evidence type="ECO:0000256" key="8">
    <source>
        <dbReference type="SAM" id="Coils"/>
    </source>
</evidence>
<keyword evidence="6 8" id="KW-0175">Coiled coil</keyword>
<dbReference type="GO" id="GO:0051301">
    <property type="term" value="P:cell division"/>
    <property type="evidence" value="ECO:0007669"/>
    <property type="project" value="UniProtKB-KW"/>
</dbReference>
<evidence type="ECO:0000313" key="12">
    <source>
        <dbReference type="Proteomes" id="UP000267821"/>
    </source>
</evidence>
<evidence type="ECO:0000256" key="1">
    <source>
        <dbReference type="ARBA" id="ARBA00004245"/>
    </source>
</evidence>
<feature type="domain" description="CAP-Gly" evidence="10">
    <location>
        <begin position="24"/>
        <end position="66"/>
    </location>
</feature>
<protein>
    <recommendedName>
        <fullName evidence="10">CAP-Gly domain-containing protein</fullName>
    </recommendedName>
</protein>
<dbReference type="PROSITE" id="PS50245">
    <property type="entry name" value="CAP_GLY_2"/>
    <property type="match status" value="1"/>
</dbReference>
<dbReference type="Pfam" id="PF12455">
    <property type="entry name" value="Dynactin"/>
    <property type="match status" value="1"/>
</dbReference>
<reference evidence="11 12" key="1">
    <citation type="journal article" date="2018" name="Nat. Ecol. Evol.">
        <title>Pezizomycetes genomes reveal the molecular basis of ectomycorrhizal truffle lifestyle.</title>
        <authorList>
            <person name="Murat C."/>
            <person name="Payen T."/>
            <person name="Noel B."/>
            <person name="Kuo A."/>
            <person name="Morin E."/>
            <person name="Chen J."/>
            <person name="Kohler A."/>
            <person name="Krizsan K."/>
            <person name="Balestrini R."/>
            <person name="Da Silva C."/>
            <person name="Montanini B."/>
            <person name="Hainaut M."/>
            <person name="Levati E."/>
            <person name="Barry K.W."/>
            <person name="Belfiori B."/>
            <person name="Cichocki N."/>
            <person name="Clum A."/>
            <person name="Dockter R.B."/>
            <person name="Fauchery L."/>
            <person name="Guy J."/>
            <person name="Iotti M."/>
            <person name="Le Tacon F."/>
            <person name="Lindquist E.A."/>
            <person name="Lipzen A."/>
            <person name="Malagnac F."/>
            <person name="Mello A."/>
            <person name="Molinier V."/>
            <person name="Miyauchi S."/>
            <person name="Poulain J."/>
            <person name="Riccioni C."/>
            <person name="Rubini A."/>
            <person name="Sitrit Y."/>
            <person name="Splivallo R."/>
            <person name="Traeger S."/>
            <person name="Wang M."/>
            <person name="Zifcakova L."/>
            <person name="Wipf D."/>
            <person name="Zambonelli A."/>
            <person name="Paolocci F."/>
            <person name="Nowrousian M."/>
            <person name="Ottonello S."/>
            <person name="Baldrian P."/>
            <person name="Spatafora J.W."/>
            <person name="Henrissat B."/>
            <person name="Nagy L.G."/>
            <person name="Aury J.M."/>
            <person name="Wincker P."/>
            <person name="Grigoriev I.V."/>
            <person name="Bonfante P."/>
            <person name="Martin F.M."/>
        </authorList>
    </citation>
    <scope>NUCLEOTIDE SEQUENCE [LARGE SCALE GENOMIC DNA]</scope>
    <source>
        <strain evidence="11 12">ATCC MYA-4762</strain>
    </source>
</reference>
<organism evidence="11 12">
    <name type="scientific">Terfezia boudieri ATCC MYA-4762</name>
    <dbReference type="NCBI Taxonomy" id="1051890"/>
    <lineage>
        <taxon>Eukaryota</taxon>
        <taxon>Fungi</taxon>
        <taxon>Dikarya</taxon>
        <taxon>Ascomycota</taxon>
        <taxon>Pezizomycotina</taxon>
        <taxon>Pezizomycetes</taxon>
        <taxon>Pezizales</taxon>
        <taxon>Pezizaceae</taxon>
        <taxon>Terfezia</taxon>
    </lineage>
</organism>
<dbReference type="GO" id="GO:0030286">
    <property type="term" value="C:dynein complex"/>
    <property type="evidence" value="ECO:0007669"/>
    <property type="project" value="UniProtKB-KW"/>
</dbReference>
<feature type="compositionally biased region" description="Low complexity" evidence="9">
    <location>
        <begin position="181"/>
        <end position="202"/>
    </location>
</feature>
<dbReference type="GO" id="GO:0005816">
    <property type="term" value="C:spindle pole body"/>
    <property type="evidence" value="ECO:0007669"/>
    <property type="project" value="TreeGrafter"/>
</dbReference>
<dbReference type="SMART" id="SM01052">
    <property type="entry name" value="CAP_GLY"/>
    <property type="match status" value="1"/>
</dbReference>
<dbReference type="PANTHER" id="PTHR18916">
    <property type="entry name" value="DYNACTIN 1-RELATED MICROTUBULE-BINDING"/>
    <property type="match status" value="1"/>
</dbReference>
<evidence type="ECO:0000259" key="10">
    <source>
        <dbReference type="PROSITE" id="PS50245"/>
    </source>
</evidence>
<name>A0A3N4LYP7_9PEZI</name>
<dbReference type="InterPro" id="IPR036859">
    <property type="entry name" value="CAP-Gly_dom_sf"/>
</dbReference>
<evidence type="ECO:0000256" key="6">
    <source>
        <dbReference type="ARBA" id="ARBA00023054"/>
    </source>
</evidence>
<keyword evidence="5" id="KW-0243">Dynein</keyword>
<keyword evidence="12" id="KW-1185">Reference proteome</keyword>
<dbReference type="InterPro" id="IPR022157">
    <property type="entry name" value="Dynactin"/>
</dbReference>
<feature type="coiled-coil region" evidence="8">
    <location>
        <begin position="1079"/>
        <end position="1106"/>
    </location>
</feature>
<dbReference type="Pfam" id="PF01302">
    <property type="entry name" value="CAP_GLY"/>
    <property type="match status" value="1"/>
</dbReference>
<evidence type="ECO:0000313" key="11">
    <source>
        <dbReference type="EMBL" id="RPB27997.1"/>
    </source>
</evidence>
<feature type="compositionally biased region" description="Basic and acidic residues" evidence="9">
    <location>
        <begin position="284"/>
        <end position="299"/>
    </location>
</feature>
<dbReference type="PROSITE" id="PS00845">
    <property type="entry name" value="CAP_GLY_1"/>
    <property type="match status" value="1"/>
</dbReference>
<sequence>MSEDFQIGDRVDVNGQLAIVRYIGPADFAQGEWVGVELDIPDGKNNGSVQGVKYFECADKYGKFYRSNVPRLVERAPQQAQRPQARQSLSRIASIGQMKGATKMSPSSTSQPPSRTGTPTSTAGSSTRPPASVSMQPTRTTTPSRPGSMGPAQIAAISKTSMAGRRGSQMGGQPGQNLSLSPSPAGFPRPGSGASSGGSRTPIDQKVASPTVPPARSTSGQRLSVSVKSISAVNAFQKRGAAGSSGETDVASSSKTIAQKSHGRKESTRAPLLVTAPQAPASPELHRRSANDASREVEDLKTKIKVLEKKRLEDREKLQEMEQIRRDKEKFESIIQKLQAKYQPQAEENRELRKQLKEAEEKVEELETSKAEHEVIVEIATLDREMAEEQVEYLKTEVELYRSKAEELEMEIEILREENKELGQEMSPEEKTSAGWIQMVKQNERLKDALLRLKDITQQTEIELKDNIKGLQEDNEQLSHYKEQYEQTKDRLHQAESAVEDLRQQLDTALGAEEMLEELTDRNLSMNEQIEELRATIEDLEALKELADELEINHIETEKQMQEELDYKDLFIAEQTKRVAQLDTSNEQAEYTITRFRDLVNTLQSDLEDLRASQQITEQEAEELSARSRSMMDINLKLQLSATKAQNKTIDLELRRMEAEEAMEHLQIVQMFLPEAFLHERDSILSLLRFRRVAFKSHLLNSFIKERISANQPQDGSEDSFMAACDICDKLTWVSAMCERFTNYISGCNIHQFNKFRDALHELDPVERALNSWIDSLRRDDLKEKQCAIELQRTMAVISHLGDIHLPDTLEGFAQHLQMRVQLMQSHMECAAAAVSHIKYMVSTKVTPTIDEEELASLFAKKSDAIISHSRSTKVVVSKILRALSDLKTRSLSLAMETRQSFEECEEATQKIAAYARALGDAVADLLYHEEGRTEPVTFAELQSVMYKATEKTLMMAETDTFSAFGKELRSLTNMLVDLGSMASDLDMTAEFERAPAPWIVRAQELKNTKIVNVDVEDECRRLKEEIRELVTQIRVREKSLDEAAVKIEHLESRMSTVGKQSERIEQLEKSLEDSVTHESKLEASVEQLNNEILQLERDVVKWKKTAQEKRTAGDIDRTGQEKAVATEREVASLKSEITNLCGAVNFLREENARIRQVDLSATNSWLFEPIKPSTIPVTNNGVHVGKRDKATREKLWKEEITREGKDLLSELVSLATESKIIDLREIPKNRNAWRPVRETPGYIYWRQRERYEALAGWRDSIVERAGKWDGMNTQPPPTPVKGRKEKRISTVAKMQAYHMYPGLEMKRGLAPKVEVVIREPESWDVLKESLGLIG</sequence>
<feature type="compositionally biased region" description="Polar residues" evidence="9">
    <location>
        <begin position="245"/>
        <end position="259"/>
    </location>
</feature>
<dbReference type="Gene3D" id="2.30.30.190">
    <property type="entry name" value="CAP Gly-rich-like domain"/>
    <property type="match status" value="1"/>
</dbReference>
<keyword evidence="7" id="KW-0206">Cytoskeleton</keyword>
<dbReference type="Proteomes" id="UP000267821">
    <property type="component" value="Unassembled WGS sequence"/>
</dbReference>
<dbReference type="InterPro" id="IPR000938">
    <property type="entry name" value="CAP-Gly_domain"/>
</dbReference>